<dbReference type="InterPro" id="IPR001314">
    <property type="entry name" value="Peptidase_S1A"/>
</dbReference>
<dbReference type="InterPro" id="IPR033116">
    <property type="entry name" value="TRYPSIN_SER"/>
</dbReference>
<dbReference type="GO" id="GO:0016485">
    <property type="term" value="P:protein processing"/>
    <property type="evidence" value="ECO:0007669"/>
    <property type="project" value="UniProtKB-ARBA"/>
</dbReference>
<dbReference type="PANTHER" id="PTHR24276">
    <property type="entry name" value="POLYSERASE-RELATED"/>
    <property type="match status" value="1"/>
</dbReference>
<dbReference type="PROSITE" id="PS50240">
    <property type="entry name" value="TRYPSIN_DOM"/>
    <property type="match status" value="2"/>
</dbReference>
<keyword evidence="8" id="KW-1015">Disulfide bond</keyword>
<evidence type="ECO:0000256" key="6">
    <source>
        <dbReference type="ARBA" id="ARBA00022825"/>
    </source>
</evidence>
<protein>
    <recommendedName>
        <fullName evidence="11">Peptidase S1 domain-containing protein</fullName>
    </recommendedName>
</protein>
<reference evidence="13" key="1">
    <citation type="submission" date="2014-03" db="EMBL/GenBank/DDBJ databases">
        <authorList>
            <person name="Aksoy S."/>
            <person name="Warren W."/>
            <person name="Wilson R.K."/>
        </authorList>
    </citation>
    <scope>NUCLEOTIDE SEQUENCE [LARGE SCALE GENOMIC DNA]</scope>
    <source>
        <strain evidence="13">IAEA</strain>
    </source>
</reference>
<dbReference type="Pfam" id="PF00089">
    <property type="entry name" value="Trypsin"/>
    <property type="match status" value="2"/>
</dbReference>
<dbReference type="InterPro" id="IPR001254">
    <property type="entry name" value="Trypsin_dom"/>
</dbReference>
<keyword evidence="13" id="KW-1185">Reference proteome</keyword>
<dbReference type="PROSITE" id="PS00135">
    <property type="entry name" value="TRYPSIN_SER"/>
    <property type="match status" value="2"/>
</dbReference>
<evidence type="ECO:0000256" key="2">
    <source>
        <dbReference type="ARBA" id="ARBA00007664"/>
    </source>
</evidence>
<dbReference type="InterPro" id="IPR009003">
    <property type="entry name" value="Peptidase_S1_PA"/>
</dbReference>
<evidence type="ECO:0000313" key="13">
    <source>
        <dbReference type="Proteomes" id="UP000091820"/>
    </source>
</evidence>
<dbReference type="STRING" id="37001.A0A1A9X1D6"/>
<dbReference type="PANTHER" id="PTHR24276:SF98">
    <property type="entry name" value="FI18310P1-RELATED"/>
    <property type="match status" value="1"/>
</dbReference>
<accession>A0A1A9X1D6</accession>
<keyword evidence="3" id="KW-0964">Secreted</keyword>
<dbReference type="FunFam" id="2.40.10.10:FF:000047">
    <property type="entry name" value="Trypsin eta"/>
    <property type="match status" value="1"/>
</dbReference>
<dbReference type="EnsemblMetazoa" id="GBRI040606-RA">
    <property type="protein sequence ID" value="GBRI040606-PA"/>
    <property type="gene ID" value="GBRI040606"/>
</dbReference>
<dbReference type="CDD" id="cd00190">
    <property type="entry name" value="Tryp_SPc"/>
    <property type="match status" value="2"/>
</dbReference>
<keyword evidence="7" id="KW-0865">Zymogen</keyword>
<dbReference type="VEuPathDB" id="VectorBase:GBRI040606"/>
<comment type="subcellular location">
    <subcellularLocation>
        <location evidence="1">Secreted</location>
        <location evidence="1">Extracellular space</location>
    </subcellularLocation>
</comment>
<name>A0A1A9X1D6_9MUSC</name>
<evidence type="ECO:0000256" key="9">
    <source>
        <dbReference type="RuleBase" id="RU363034"/>
    </source>
</evidence>
<dbReference type="InterPro" id="IPR018114">
    <property type="entry name" value="TRYPSIN_HIS"/>
</dbReference>
<proteinExistence type="inferred from homology"/>
<feature type="domain" description="Peptidase S1" evidence="11">
    <location>
        <begin position="30"/>
        <end position="271"/>
    </location>
</feature>
<dbReference type="Gene3D" id="2.40.10.10">
    <property type="entry name" value="Trypsin-like serine proteases"/>
    <property type="match status" value="3"/>
</dbReference>
<evidence type="ECO:0000256" key="7">
    <source>
        <dbReference type="ARBA" id="ARBA00023145"/>
    </source>
</evidence>
<evidence type="ECO:0000256" key="5">
    <source>
        <dbReference type="ARBA" id="ARBA00022801"/>
    </source>
</evidence>
<evidence type="ECO:0000313" key="12">
    <source>
        <dbReference type="EnsemblMetazoa" id="GBRI040606-PA"/>
    </source>
</evidence>
<dbReference type="FunFam" id="2.40.10.10:FF:000036">
    <property type="entry name" value="Trypsin beta"/>
    <property type="match status" value="1"/>
</dbReference>
<reference evidence="12" key="2">
    <citation type="submission" date="2020-05" db="UniProtKB">
        <authorList>
            <consortium name="EnsemblMetazoa"/>
        </authorList>
    </citation>
    <scope>IDENTIFICATION</scope>
    <source>
        <strain evidence="12">IAEA</strain>
    </source>
</reference>
<dbReference type="AlphaFoldDB" id="A0A1A9X1D6"/>
<dbReference type="GO" id="GO:0004252">
    <property type="term" value="F:serine-type endopeptidase activity"/>
    <property type="evidence" value="ECO:0007669"/>
    <property type="project" value="InterPro"/>
</dbReference>
<keyword evidence="6 9" id="KW-0720">Serine protease</keyword>
<evidence type="ECO:0000259" key="11">
    <source>
        <dbReference type="PROSITE" id="PS50240"/>
    </source>
</evidence>
<dbReference type="SMART" id="SM00020">
    <property type="entry name" value="Tryp_SPc"/>
    <property type="match status" value="2"/>
</dbReference>
<dbReference type="GO" id="GO:0005576">
    <property type="term" value="C:extracellular region"/>
    <property type="evidence" value="ECO:0007669"/>
    <property type="project" value="UniProtKB-SubCell"/>
</dbReference>
<evidence type="ECO:0000256" key="3">
    <source>
        <dbReference type="ARBA" id="ARBA00022525"/>
    </source>
</evidence>
<organism evidence="12 13">
    <name type="scientific">Glossina brevipalpis</name>
    <dbReference type="NCBI Taxonomy" id="37001"/>
    <lineage>
        <taxon>Eukaryota</taxon>
        <taxon>Metazoa</taxon>
        <taxon>Ecdysozoa</taxon>
        <taxon>Arthropoda</taxon>
        <taxon>Hexapoda</taxon>
        <taxon>Insecta</taxon>
        <taxon>Pterygota</taxon>
        <taxon>Neoptera</taxon>
        <taxon>Endopterygota</taxon>
        <taxon>Diptera</taxon>
        <taxon>Brachycera</taxon>
        <taxon>Muscomorpha</taxon>
        <taxon>Hippoboscoidea</taxon>
        <taxon>Glossinidae</taxon>
        <taxon>Glossina</taxon>
    </lineage>
</organism>
<comment type="similarity">
    <text evidence="2">Belongs to the peptidase S1 family.</text>
</comment>
<keyword evidence="4 9" id="KW-0645">Protease</keyword>
<dbReference type="Proteomes" id="UP000091820">
    <property type="component" value="Unassembled WGS sequence"/>
</dbReference>
<feature type="domain" description="Peptidase S1" evidence="11">
    <location>
        <begin position="267"/>
        <end position="457"/>
    </location>
</feature>
<sequence length="458" mass="51316">MLSYHQVFFKCLIILIYIHQQIAFGYEQKIVNGTAALPGEFPFMISLRYSSSGRHVCGASLLNRVWALTAAHCVKRFEAFQLNIQYDSNVLQVNSSKVSNVSHIYVHEGYNNSNRFIHDIALLRLAKPLKLKGNFRSIRLPEFNSLIPNETPAILIGWGLNGTGGMIQKCLQKVDLQIFDDQNCSERYDLKLHNSTICAGVPEGGKGQCNGDSGGPLLINDTQVGIVSWSRKPCTRPPYPGVSIRYVGNSSKQHICAGTLINSLWVLTAAHCFKFIKTPQDLLVQYGTNLLVIEESYHSKFANVSAFYLHEGYNPTIAIHDLALIRLKANLIFNNNTRNVRLPDDHEENNYENLKVNLVGWGSDKTFGSLQKQLEKVSLNTVERQRCVQLLNSIVHRTNLCASDLYKGQCSGDSGGPLLYNNIQIGIVSWSLKPCASKPGIFTNLSYYTKWIKTITEK</sequence>
<evidence type="ECO:0000256" key="1">
    <source>
        <dbReference type="ARBA" id="ARBA00004239"/>
    </source>
</evidence>
<feature type="chain" id="PRO_5008400933" description="Peptidase S1 domain-containing protein" evidence="10">
    <location>
        <begin position="24"/>
        <end position="458"/>
    </location>
</feature>
<dbReference type="SUPFAM" id="SSF50494">
    <property type="entry name" value="Trypsin-like serine proteases"/>
    <property type="match status" value="2"/>
</dbReference>
<evidence type="ECO:0000256" key="4">
    <source>
        <dbReference type="ARBA" id="ARBA00022670"/>
    </source>
</evidence>
<keyword evidence="5 9" id="KW-0378">Hydrolase</keyword>
<dbReference type="PROSITE" id="PS00134">
    <property type="entry name" value="TRYPSIN_HIS"/>
    <property type="match status" value="2"/>
</dbReference>
<dbReference type="InterPro" id="IPR050430">
    <property type="entry name" value="Peptidase_S1"/>
</dbReference>
<keyword evidence="10" id="KW-0732">Signal</keyword>
<evidence type="ECO:0000256" key="10">
    <source>
        <dbReference type="SAM" id="SignalP"/>
    </source>
</evidence>
<dbReference type="InterPro" id="IPR043504">
    <property type="entry name" value="Peptidase_S1_PA_chymotrypsin"/>
</dbReference>
<feature type="signal peptide" evidence="10">
    <location>
        <begin position="1"/>
        <end position="23"/>
    </location>
</feature>
<evidence type="ECO:0000256" key="8">
    <source>
        <dbReference type="ARBA" id="ARBA00023157"/>
    </source>
</evidence>
<dbReference type="PRINTS" id="PR00722">
    <property type="entry name" value="CHYMOTRYPSIN"/>
</dbReference>